<evidence type="ECO:0000313" key="2">
    <source>
        <dbReference type="Proteomes" id="UP001234178"/>
    </source>
</evidence>
<comment type="caution">
    <text evidence="1">The sequence shown here is derived from an EMBL/GenBank/DDBJ whole genome shotgun (WGS) entry which is preliminary data.</text>
</comment>
<protein>
    <submittedName>
        <fullName evidence="1">Uncharacterized protein</fullName>
    </submittedName>
</protein>
<proteinExistence type="predicted"/>
<evidence type="ECO:0000313" key="1">
    <source>
        <dbReference type="EMBL" id="KAK4015627.1"/>
    </source>
</evidence>
<organism evidence="1 2">
    <name type="scientific">Daphnia magna</name>
    <dbReference type="NCBI Taxonomy" id="35525"/>
    <lineage>
        <taxon>Eukaryota</taxon>
        <taxon>Metazoa</taxon>
        <taxon>Ecdysozoa</taxon>
        <taxon>Arthropoda</taxon>
        <taxon>Crustacea</taxon>
        <taxon>Branchiopoda</taxon>
        <taxon>Diplostraca</taxon>
        <taxon>Cladocera</taxon>
        <taxon>Anomopoda</taxon>
        <taxon>Daphniidae</taxon>
        <taxon>Daphnia</taxon>
    </lineage>
</organism>
<name>A0ABQ9ZRT9_9CRUS</name>
<keyword evidence="2" id="KW-1185">Reference proteome</keyword>
<gene>
    <name evidence="1" type="ORF">OUZ56_030603</name>
</gene>
<sequence>MNRQGNCEDYNNVSGPIDLLYCQPMASIPNQMPDSIQKVKRKWQGYEKFRGRNNELIQMHVFQHTQIVWVGFW</sequence>
<reference evidence="1 2" key="1">
    <citation type="journal article" date="2023" name="Nucleic Acids Res.">
        <title>The hologenome of Daphnia magna reveals possible DNA methylation and microbiome-mediated evolution of the host genome.</title>
        <authorList>
            <person name="Chaturvedi A."/>
            <person name="Li X."/>
            <person name="Dhandapani V."/>
            <person name="Marshall H."/>
            <person name="Kissane S."/>
            <person name="Cuenca-Cambronero M."/>
            <person name="Asole G."/>
            <person name="Calvet F."/>
            <person name="Ruiz-Romero M."/>
            <person name="Marangio P."/>
            <person name="Guigo R."/>
            <person name="Rago D."/>
            <person name="Mirbahai L."/>
            <person name="Eastwood N."/>
            <person name="Colbourne J.K."/>
            <person name="Zhou J."/>
            <person name="Mallon E."/>
            <person name="Orsini L."/>
        </authorList>
    </citation>
    <scope>NUCLEOTIDE SEQUENCE [LARGE SCALE GENOMIC DNA]</scope>
    <source>
        <strain evidence="1">LRV0_1</strain>
    </source>
</reference>
<dbReference type="Proteomes" id="UP001234178">
    <property type="component" value="Unassembled WGS sequence"/>
</dbReference>
<accession>A0ABQ9ZRT9</accession>
<dbReference type="EMBL" id="JAOYFB010000005">
    <property type="protein sequence ID" value="KAK4015627.1"/>
    <property type="molecule type" value="Genomic_DNA"/>
</dbReference>